<name>A0ABP7NBT5_9GAMM</name>
<dbReference type="RefSeq" id="WP_344800685.1">
    <property type="nucleotide sequence ID" value="NZ_BAABBN010000017.1"/>
</dbReference>
<protein>
    <submittedName>
        <fullName evidence="2">Thioesterase domain-containing protein</fullName>
    </submittedName>
</protein>
<gene>
    <name evidence="2" type="ORF">GCM10022277_42570</name>
</gene>
<dbReference type="EMBL" id="BAABBN010000017">
    <property type="protein sequence ID" value="GAA3942223.1"/>
    <property type="molecule type" value="Genomic_DNA"/>
</dbReference>
<dbReference type="NCBIfam" id="TIGR02447">
    <property type="entry name" value="yiiD_Cterm"/>
    <property type="match status" value="1"/>
</dbReference>
<organism evidence="2 3">
    <name type="scientific">Litoribacillus peritrichatus</name>
    <dbReference type="NCBI Taxonomy" id="718191"/>
    <lineage>
        <taxon>Bacteria</taxon>
        <taxon>Pseudomonadati</taxon>
        <taxon>Pseudomonadota</taxon>
        <taxon>Gammaproteobacteria</taxon>
        <taxon>Oceanospirillales</taxon>
        <taxon>Oceanospirillaceae</taxon>
        <taxon>Litoribacillus</taxon>
    </lineage>
</organism>
<dbReference type="Pfam" id="PF09500">
    <property type="entry name" value="YiiD_C"/>
    <property type="match status" value="1"/>
</dbReference>
<dbReference type="Proteomes" id="UP001501565">
    <property type="component" value="Unassembled WGS sequence"/>
</dbReference>
<evidence type="ECO:0000313" key="2">
    <source>
        <dbReference type="EMBL" id="GAA3942223.1"/>
    </source>
</evidence>
<feature type="domain" description="Thioesterase putative" evidence="1">
    <location>
        <begin position="4"/>
        <end position="144"/>
    </location>
</feature>
<dbReference type="SUPFAM" id="SSF54637">
    <property type="entry name" value="Thioesterase/thiol ester dehydrase-isomerase"/>
    <property type="match status" value="1"/>
</dbReference>
<comment type="caution">
    <text evidence="2">The sequence shown here is derived from an EMBL/GenBank/DDBJ whole genome shotgun (WGS) entry which is preliminary data.</text>
</comment>
<dbReference type="InterPro" id="IPR012660">
    <property type="entry name" value="YiiD_C"/>
</dbReference>
<dbReference type="InterPro" id="IPR029069">
    <property type="entry name" value="HotDog_dom_sf"/>
</dbReference>
<evidence type="ECO:0000313" key="3">
    <source>
        <dbReference type="Proteomes" id="UP001501565"/>
    </source>
</evidence>
<evidence type="ECO:0000259" key="1">
    <source>
        <dbReference type="Pfam" id="PF09500"/>
    </source>
</evidence>
<keyword evidence="3" id="KW-1185">Reference proteome</keyword>
<reference evidence="3" key="1">
    <citation type="journal article" date="2019" name="Int. J. Syst. Evol. Microbiol.">
        <title>The Global Catalogue of Microorganisms (GCM) 10K type strain sequencing project: providing services to taxonomists for standard genome sequencing and annotation.</title>
        <authorList>
            <consortium name="The Broad Institute Genomics Platform"/>
            <consortium name="The Broad Institute Genome Sequencing Center for Infectious Disease"/>
            <person name="Wu L."/>
            <person name="Ma J."/>
        </authorList>
    </citation>
    <scope>NUCLEOTIDE SEQUENCE [LARGE SCALE GENOMIC DNA]</scope>
    <source>
        <strain evidence="3">JCM 17551</strain>
    </source>
</reference>
<dbReference type="Gene3D" id="3.10.129.10">
    <property type="entry name" value="Hotdog Thioesterase"/>
    <property type="match status" value="1"/>
</dbReference>
<proteinExistence type="predicted"/>
<accession>A0ABP7NBT5</accession>
<sequence>MTEHEIKEYLYNNIPLAKAMNVEVINVSKYSLTLKAPLSSNSNMHGTAFGGSLSSIALLTGWSLIHSQITDQWLPAGDLVIAEANILFEKPVATDLVAQAKLDQPSFVSFIEKYKEKGRAKLTVEIEVLTDKGTGCRTTGTYAFIQQTV</sequence>